<evidence type="ECO:0000256" key="1">
    <source>
        <dbReference type="SAM" id="MobiDB-lite"/>
    </source>
</evidence>
<reference evidence="2 3" key="1">
    <citation type="submission" date="2015-01" db="EMBL/GenBank/DDBJ databases">
        <title>Enhanced salinomycin production by adjusting the supply of polyketide extender units in Streptomyce albus DSM 41398.</title>
        <authorList>
            <person name="Lu C."/>
        </authorList>
    </citation>
    <scope>NUCLEOTIDE SEQUENCE [LARGE SCALE GENOMIC DNA]</scope>
    <source>
        <strain evidence="3">ATCC 21838 / DSM 41398 / FERM P-419 / JCM 4703 / NBRC 107858</strain>
    </source>
</reference>
<organism evidence="2 3">
    <name type="scientific">Streptomyces albus (strain ATCC 21838 / DSM 41398 / FERM P-419 / JCM 4703 / NBRC 107858)</name>
    <dbReference type="NCBI Taxonomy" id="1081613"/>
    <lineage>
        <taxon>Bacteria</taxon>
        <taxon>Bacillati</taxon>
        <taxon>Actinomycetota</taxon>
        <taxon>Actinomycetes</taxon>
        <taxon>Kitasatosporales</taxon>
        <taxon>Streptomycetaceae</taxon>
        <taxon>Streptomyces</taxon>
    </lineage>
</organism>
<protein>
    <submittedName>
        <fullName evidence="2">Uncharacterized protein</fullName>
    </submittedName>
</protein>
<dbReference type="EMBL" id="CP010519">
    <property type="protein sequence ID" value="AJE84153.1"/>
    <property type="molecule type" value="Genomic_DNA"/>
</dbReference>
<feature type="region of interest" description="Disordered" evidence="1">
    <location>
        <begin position="1"/>
        <end position="60"/>
    </location>
</feature>
<gene>
    <name evidence="2" type="ORF">SLNWT_3777</name>
</gene>
<dbReference type="KEGG" id="sals:SLNWT_3777"/>
<accession>A0A0B5ENE4</accession>
<dbReference type="Proteomes" id="UP000031523">
    <property type="component" value="Chromosome"/>
</dbReference>
<evidence type="ECO:0000313" key="2">
    <source>
        <dbReference type="EMBL" id="AJE84153.1"/>
    </source>
</evidence>
<keyword evidence="3" id="KW-1185">Reference proteome</keyword>
<sequence length="60" mass="6539">MHRGSHPTASAVVERNTSRKGRPRSRGVPSVRQRGRGVEVTMPMRTTAFRSPAPAAKIEA</sequence>
<name>A0A0B5ENE4_STRA4</name>
<proteinExistence type="predicted"/>
<dbReference type="AlphaFoldDB" id="A0A0B5ENE4"/>
<evidence type="ECO:0000313" key="3">
    <source>
        <dbReference type="Proteomes" id="UP000031523"/>
    </source>
</evidence>